<accession>A0ABP5PM83</accession>
<evidence type="ECO:0000256" key="1">
    <source>
        <dbReference type="ARBA" id="ARBA00023015"/>
    </source>
</evidence>
<keyword evidence="3" id="KW-0804">Transcription</keyword>
<keyword evidence="7" id="KW-1185">Reference proteome</keyword>
<dbReference type="RefSeq" id="WP_344484670.1">
    <property type="nucleotide sequence ID" value="NZ_BAAAQX010000022.1"/>
</dbReference>
<evidence type="ECO:0000256" key="2">
    <source>
        <dbReference type="ARBA" id="ARBA00023125"/>
    </source>
</evidence>
<dbReference type="Pfam" id="PF17933">
    <property type="entry name" value="TetR_C_25"/>
    <property type="match status" value="1"/>
</dbReference>
<dbReference type="InterPro" id="IPR009057">
    <property type="entry name" value="Homeodomain-like_sf"/>
</dbReference>
<comment type="caution">
    <text evidence="6">The sequence shown here is derived from an EMBL/GenBank/DDBJ whole genome shotgun (WGS) entry which is preliminary data.</text>
</comment>
<dbReference type="PANTHER" id="PTHR30055">
    <property type="entry name" value="HTH-TYPE TRANSCRIPTIONAL REGULATOR RUTR"/>
    <property type="match status" value="1"/>
</dbReference>
<sequence length="209" mass="22937">MRPISEEDLTTRARIRDAAMTLFAEQGVKATTIRGIAEAAKVSPGLVQHHFGTKEALRLACDEYVLTYIRAQVTAGVTDRNLENPEFVDSVHRTAPPLMKYLGRALVEGSPAAAAMFDDLVTVTEEHLASDDPADGTDHRARATVLTAMKLGLTVLHEHVSRALGTDLYGREGAVRVGKAQLDLIRPEFLGRELFEQARTGLEKYEGQR</sequence>
<evidence type="ECO:0000256" key="3">
    <source>
        <dbReference type="ARBA" id="ARBA00023163"/>
    </source>
</evidence>
<evidence type="ECO:0000313" key="6">
    <source>
        <dbReference type="EMBL" id="GAA2211658.1"/>
    </source>
</evidence>
<keyword evidence="2 4" id="KW-0238">DNA-binding</keyword>
<reference evidence="7" key="1">
    <citation type="journal article" date="2019" name="Int. J. Syst. Evol. Microbiol.">
        <title>The Global Catalogue of Microorganisms (GCM) 10K type strain sequencing project: providing services to taxonomists for standard genome sequencing and annotation.</title>
        <authorList>
            <consortium name="The Broad Institute Genomics Platform"/>
            <consortium name="The Broad Institute Genome Sequencing Center for Infectious Disease"/>
            <person name="Wu L."/>
            <person name="Ma J."/>
        </authorList>
    </citation>
    <scope>NUCLEOTIDE SEQUENCE [LARGE SCALE GENOMIC DNA]</scope>
    <source>
        <strain evidence="7">JCM 16114</strain>
    </source>
</reference>
<name>A0ABP5PM83_9ACTN</name>
<dbReference type="Proteomes" id="UP001499843">
    <property type="component" value="Unassembled WGS sequence"/>
</dbReference>
<dbReference type="PRINTS" id="PR00455">
    <property type="entry name" value="HTHTETR"/>
</dbReference>
<dbReference type="PANTHER" id="PTHR30055:SF234">
    <property type="entry name" value="HTH-TYPE TRANSCRIPTIONAL REGULATOR BETI"/>
    <property type="match status" value="1"/>
</dbReference>
<evidence type="ECO:0000256" key="4">
    <source>
        <dbReference type="PROSITE-ProRule" id="PRU00335"/>
    </source>
</evidence>
<evidence type="ECO:0000259" key="5">
    <source>
        <dbReference type="PROSITE" id="PS50977"/>
    </source>
</evidence>
<evidence type="ECO:0000313" key="7">
    <source>
        <dbReference type="Proteomes" id="UP001499843"/>
    </source>
</evidence>
<dbReference type="InterPro" id="IPR050109">
    <property type="entry name" value="HTH-type_TetR-like_transc_reg"/>
</dbReference>
<protein>
    <submittedName>
        <fullName evidence="6">TetR/AcrR family transcriptional regulator</fullName>
    </submittedName>
</protein>
<dbReference type="PROSITE" id="PS50977">
    <property type="entry name" value="HTH_TETR_2"/>
    <property type="match status" value="1"/>
</dbReference>
<organism evidence="6 7">
    <name type="scientific">Nonomuraea monospora</name>
    <dbReference type="NCBI Taxonomy" id="568818"/>
    <lineage>
        <taxon>Bacteria</taxon>
        <taxon>Bacillati</taxon>
        <taxon>Actinomycetota</taxon>
        <taxon>Actinomycetes</taxon>
        <taxon>Streptosporangiales</taxon>
        <taxon>Streptosporangiaceae</taxon>
        <taxon>Nonomuraea</taxon>
    </lineage>
</organism>
<gene>
    <name evidence="6" type="ORF">GCM10009850_071180</name>
</gene>
<dbReference type="InterPro" id="IPR041484">
    <property type="entry name" value="TetR_C_25"/>
</dbReference>
<dbReference type="EMBL" id="BAAAQX010000022">
    <property type="protein sequence ID" value="GAA2211658.1"/>
    <property type="molecule type" value="Genomic_DNA"/>
</dbReference>
<dbReference type="Gene3D" id="1.10.357.10">
    <property type="entry name" value="Tetracycline Repressor, domain 2"/>
    <property type="match status" value="1"/>
</dbReference>
<dbReference type="Pfam" id="PF00440">
    <property type="entry name" value="TetR_N"/>
    <property type="match status" value="1"/>
</dbReference>
<keyword evidence="1" id="KW-0805">Transcription regulation</keyword>
<dbReference type="SUPFAM" id="SSF46689">
    <property type="entry name" value="Homeodomain-like"/>
    <property type="match status" value="1"/>
</dbReference>
<feature type="domain" description="HTH tetR-type" evidence="5">
    <location>
        <begin position="9"/>
        <end position="69"/>
    </location>
</feature>
<dbReference type="InterPro" id="IPR001647">
    <property type="entry name" value="HTH_TetR"/>
</dbReference>
<proteinExistence type="predicted"/>
<feature type="DNA-binding region" description="H-T-H motif" evidence="4">
    <location>
        <begin position="32"/>
        <end position="51"/>
    </location>
</feature>